<dbReference type="PANTHER" id="PTHR30098:SF2">
    <property type="entry name" value="LEUCYL_PHENYLALANYL-TRNA--PROTEIN TRANSFERASE"/>
    <property type="match status" value="1"/>
</dbReference>
<dbReference type="HOGENOM" id="CLU_102198_0_0_12"/>
<dbReference type="Proteomes" id="UP000009223">
    <property type="component" value="Chromosome"/>
</dbReference>
<dbReference type="GO" id="GO:0005737">
    <property type="term" value="C:cytoplasm"/>
    <property type="evidence" value="ECO:0007669"/>
    <property type="project" value="TreeGrafter"/>
</dbReference>
<dbReference type="GO" id="GO:0008914">
    <property type="term" value="F:leucyl-tRNA--protein transferase activity"/>
    <property type="evidence" value="ECO:0007669"/>
    <property type="project" value="InterPro"/>
</dbReference>
<dbReference type="InterPro" id="IPR016181">
    <property type="entry name" value="Acyl_CoA_acyltransferase"/>
</dbReference>
<dbReference type="GO" id="GO:0030163">
    <property type="term" value="P:protein catabolic process"/>
    <property type="evidence" value="ECO:0007669"/>
    <property type="project" value="InterPro"/>
</dbReference>
<evidence type="ECO:0000313" key="4">
    <source>
        <dbReference type="EMBL" id="AEF83840.1"/>
    </source>
</evidence>
<keyword evidence="1" id="KW-0963">Cytoplasm</keyword>
<dbReference type="RefSeq" id="WP_015709212.1">
    <property type="nucleotide sequence ID" value="NC_015578.1"/>
</dbReference>
<keyword evidence="2" id="KW-0808">Transferase</keyword>
<dbReference type="Gene3D" id="3.40.630.70">
    <property type="entry name" value="Leucyl/phenylalanyl-tRNA-protein transferase, C-terminal domain"/>
    <property type="match status" value="1"/>
</dbReference>
<dbReference type="eggNOG" id="COG2360">
    <property type="taxonomic scope" value="Bacteria"/>
</dbReference>
<protein>
    <recommendedName>
        <fullName evidence="6">Leucyl/phenylalanyl-tRNA--protein transferase</fullName>
    </recommendedName>
</protein>
<evidence type="ECO:0000256" key="2">
    <source>
        <dbReference type="ARBA" id="ARBA00022679"/>
    </source>
</evidence>
<dbReference type="AlphaFoldDB" id="F5YIQ9"/>
<gene>
    <name evidence="4" type="ordered locus">TREPR_0837</name>
</gene>
<keyword evidence="3" id="KW-0012">Acyltransferase</keyword>
<evidence type="ECO:0000256" key="1">
    <source>
        <dbReference type="ARBA" id="ARBA00022490"/>
    </source>
</evidence>
<evidence type="ECO:0000313" key="5">
    <source>
        <dbReference type="Proteomes" id="UP000009223"/>
    </source>
</evidence>
<dbReference type="InterPro" id="IPR004616">
    <property type="entry name" value="Leu/Phe-tRNA_Trfase"/>
</dbReference>
<dbReference type="InterPro" id="IPR042203">
    <property type="entry name" value="Leu/Phe-tRNA_Trfase_C"/>
</dbReference>
<keyword evidence="5" id="KW-1185">Reference proteome</keyword>
<dbReference type="Pfam" id="PF03588">
    <property type="entry name" value="Leu_Phe_trans"/>
    <property type="match status" value="1"/>
</dbReference>
<evidence type="ECO:0008006" key="6">
    <source>
        <dbReference type="Google" id="ProtNLM"/>
    </source>
</evidence>
<evidence type="ECO:0000256" key="3">
    <source>
        <dbReference type="ARBA" id="ARBA00023315"/>
    </source>
</evidence>
<sequence>MTSRFPHRALVRYTASGHILIDPRDDPDWIVDAMLATGYDEEFCLALDFEAGFVADLMKAGFLVMSANLGEEPEGEGEAPHTAGPAANPLPQYLLLPKLHLERSALFFPDLHVTKTIRRFLPRYELRVDGIPAGEIQGMEALFSLPSGPASDFDHILRRCVEVHDDEWLTEPLRDLIREIRARPEMPVKPLSFGVYRDGKLRAGEFGILAGKVYTSYSGYYDEDNAGSAQMILTARYLEQQGAPFWDLGMPLDYKEFLGAKNIDPFQFVELFRSGQVW</sequence>
<accession>F5YIQ9</accession>
<dbReference type="KEGG" id="tpi:TREPR_0837"/>
<reference evidence="5" key="1">
    <citation type="submission" date="2009-12" db="EMBL/GenBank/DDBJ databases">
        <title>Complete sequence of Treponema primitia strain ZAS-2.</title>
        <authorList>
            <person name="Tetu S.G."/>
            <person name="Matson E."/>
            <person name="Ren Q."/>
            <person name="Seshadri R."/>
            <person name="Elbourne L."/>
            <person name="Hassan K.A."/>
            <person name="Durkin A."/>
            <person name="Radune D."/>
            <person name="Mohamoud Y."/>
            <person name="Shay R."/>
            <person name="Jin S."/>
            <person name="Zhang X."/>
            <person name="Lucey K."/>
            <person name="Ballor N.R."/>
            <person name="Ottesen E."/>
            <person name="Rosenthal R."/>
            <person name="Allen A."/>
            <person name="Leadbetter J.R."/>
            <person name="Paulsen I.T."/>
        </authorList>
    </citation>
    <scope>NUCLEOTIDE SEQUENCE [LARGE SCALE GENOMIC DNA]</scope>
    <source>
        <strain evidence="5">ATCC BAA-887 / DSM 12427 / ZAS-2</strain>
    </source>
</reference>
<dbReference type="PANTHER" id="PTHR30098">
    <property type="entry name" value="LEUCYL/PHENYLALANYL-TRNA--PROTEIN TRANSFERASE"/>
    <property type="match status" value="1"/>
</dbReference>
<name>F5YIQ9_TREPZ</name>
<dbReference type="STRING" id="545694.TREPR_0837"/>
<dbReference type="EMBL" id="CP001843">
    <property type="protein sequence ID" value="AEF83840.1"/>
    <property type="molecule type" value="Genomic_DNA"/>
</dbReference>
<proteinExistence type="predicted"/>
<organism evidence="4 5">
    <name type="scientific">Treponema primitia (strain ATCC BAA-887 / DSM 12427 / ZAS-2)</name>
    <dbReference type="NCBI Taxonomy" id="545694"/>
    <lineage>
        <taxon>Bacteria</taxon>
        <taxon>Pseudomonadati</taxon>
        <taxon>Spirochaetota</taxon>
        <taxon>Spirochaetia</taxon>
        <taxon>Spirochaetales</taxon>
        <taxon>Treponemataceae</taxon>
        <taxon>Treponema</taxon>
    </lineage>
</organism>
<reference evidence="4 5" key="2">
    <citation type="journal article" date="2011" name="ISME J.">
        <title>RNA-seq reveals cooperative metabolic interactions between two termite-gut spirochete species in co-culture.</title>
        <authorList>
            <person name="Rosenthal A.Z."/>
            <person name="Matson E.G."/>
            <person name="Eldar A."/>
            <person name="Leadbetter J.R."/>
        </authorList>
    </citation>
    <scope>NUCLEOTIDE SEQUENCE [LARGE SCALE GENOMIC DNA]</scope>
    <source>
        <strain evidence="5">ATCC BAA-887 / DSM 12427 / ZAS-2</strain>
    </source>
</reference>
<dbReference type="SUPFAM" id="SSF55729">
    <property type="entry name" value="Acyl-CoA N-acyltransferases (Nat)"/>
    <property type="match status" value="1"/>
</dbReference>